<feature type="binding site" description="axial binding residue" evidence="2">
    <location>
        <position position="854"/>
    </location>
    <ligand>
        <name>heme b</name>
        <dbReference type="ChEBI" id="CHEBI:60344"/>
    </ligand>
    <ligandPart>
        <name>Fe</name>
        <dbReference type="ChEBI" id="CHEBI:18248"/>
    </ligandPart>
</feature>
<accession>A0AAW1DDH2</accession>
<reference evidence="4 5" key="1">
    <citation type="submission" date="2022-12" db="EMBL/GenBank/DDBJ databases">
        <title>Chromosome-level genome assembly of true bugs.</title>
        <authorList>
            <person name="Ma L."/>
            <person name="Li H."/>
        </authorList>
    </citation>
    <scope>NUCLEOTIDE SEQUENCE [LARGE SCALE GENOMIC DNA]</scope>
    <source>
        <strain evidence="4">Lab_2022b</strain>
    </source>
</reference>
<keyword evidence="5" id="KW-1185">Reference proteome</keyword>
<gene>
    <name evidence="4" type="ORF">O3M35_006245</name>
</gene>
<dbReference type="CDD" id="cd09823">
    <property type="entry name" value="peroxinectin_like"/>
    <property type="match status" value="1"/>
</dbReference>
<dbReference type="GO" id="GO:0006979">
    <property type="term" value="P:response to oxidative stress"/>
    <property type="evidence" value="ECO:0007669"/>
    <property type="project" value="InterPro"/>
</dbReference>
<dbReference type="Gene3D" id="1.10.640.10">
    <property type="entry name" value="Haem peroxidase domain superfamily, animal type"/>
    <property type="match status" value="2"/>
</dbReference>
<proteinExistence type="predicted"/>
<keyword evidence="2" id="KW-0479">Metal-binding</keyword>
<dbReference type="EMBL" id="JAPXFL010000003">
    <property type="protein sequence ID" value="KAK9508766.1"/>
    <property type="molecule type" value="Genomic_DNA"/>
</dbReference>
<sequence length="1217" mass="136301">MLGLWAHLLYRDLVSPINNGDYLINEATGFIDGSDLYGNREDHGNSIKTSSGHIDINRCTICRDGSGIGAVYWLLYREHNRLVDDLRAINPTWSGDRLYKEASKIVTAEIQHITYNEFLPNILSQIESRPMLVHNGFARNYSSSVRSGTHLETALATLLLLTSITPPTLVSMTMKNGNISHEDSTMLDTLISSFTTPGQLPNLRIYGLPSGFNSALELIEIGRSEGLGSYTDFIKDCTSQSIDKFEDLTNIAKDEQLLLQNLYKSVDEIDLLVGGVLERGGAQGSLLGSTLECILSKEFLSLKQGDRFWYEYDLPPASFTKGQLHEIRRVTLSGLICENLRLQNIQPKVFVQEDPYLNAHVGCEHQSGLSVGQWREEDESKQDTIITKEMIKEAMIKAAEDLARRQRRELVVYADKGGVDPKSPLGTAAAFSKPNKMALAIANNSLLLEFASQEILSSVTAKQRRRRQLEGDNVINFDIGLNSAKELFSDLDLGELFPPLTFTRLNLNDGDIDECPNEEKGPCDPTSPYRTFTGHCNNLEHPRLGASLTTFARLLPAVYENGISNPRMTSVTGVPLPSARVVSSMIHADISYLHSRYTLMLMQFAQFVDHDITFTPNHRGFFASIPDCRSCNSPITVHPECMPIPVPPNDHFFPKRNVTTGEKFCLAFMRSLPGQQRLGPREQINQNSAYLDGSQIYGEHACLARQLRAFNLGKMNMTVTRVGKDLLPVSPVHPECKAPSGYCFIAGDGRASEQPGLTAMHTVYAREHNRLADGLKLVNPHWDDERIYQEARKIAVASYQHVMYNEFLPRILGWNAVNLYGLKLHSHGYYKGYRSSCNPTIVTEFASAAYRIGHSLLRPHIPRMTPSFTPIEPGILLRDTFFNPDIVYKPHMVDEIMRGLISTPMESLDQFITGEISNHLFEDRRIPHSGMDLPALNIQRGRDHGIPPYNEYRSLCNLKRAETWEDLSREIPQEVISRLRLIYPSVKDVDLFPGGLSERPLQGGLVGPTFACIIGLQFRQLRKCDRYWYENDDPNIRFTEPQLAEIRKSTLARLICNNLDATGDIQRSVFDQPSEFLNPRVPCRSLPSLDLNAWKETVADGCLIAGRRVRIGESAIPTPCTSCICTSEGAQCASLRVTDCPRLLSEAGRDAVLRDEVCASQCSSFLNVSPLVTLTTRRPRNRQRNSNGDFLPTSLVPPPPVKRRPTLRSFVPTVFLG</sequence>
<dbReference type="FunFam" id="1.10.640.10:FF:000006">
    <property type="entry name" value="Double oxidase: two peroxidase domains"/>
    <property type="match status" value="1"/>
</dbReference>
<evidence type="ECO:0000313" key="4">
    <source>
        <dbReference type="EMBL" id="KAK9508766.1"/>
    </source>
</evidence>
<dbReference type="GO" id="GO:0005576">
    <property type="term" value="C:extracellular region"/>
    <property type="evidence" value="ECO:0007669"/>
    <property type="project" value="UniProtKB-SubCell"/>
</dbReference>
<dbReference type="PANTHER" id="PTHR11475">
    <property type="entry name" value="OXIDASE/PEROXIDASE"/>
    <property type="match status" value="1"/>
</dbReference>
<dbReference type="InterPro" id="IPR019791">
    <property type="entry name" value="Haem_peroxidase_animal"/>
</dbReference>
<organism evidence="4 5">
    <name type="scientific">Rhynocoris fuscipes</name>
    <dbReference type="NCBI Taxonomy" id="488301"/>
    <lineage>
        <taxon>Eukaryota</taxon>
        <taxon>Metazoa</taxon>
        <taxon>Ecdysozoa</taxon>
        <taxon>Arthropoda</taxon>
        <taxon>Hexapoda</taxon>
        <taxon>Insecta</taxon>
        <taxon>Pterygota</taxon>
        <taxon>Neoptera</taxon>
        <taxon>Paraneoptera</taxon>
        <taxon>Hemiptera</taxon>
        <taxon>Heteroptera</taxon>
        <taxon>Panheteroptera</taxon>
        <taxon>Cimicomorpha</taxon>
        <taxon>Reduviidae</taxon>
        <taxon>Harpactorinae</taxon>
        <taxon>Harpactorini</taxon>
        <taxon>Rhynocoris</taxon>
    </lineage>
</organism>
<dbReference type="InterPro" id="IPR010255">
    <property type="entry name" value="Haem_peroxidase_sf"/>
</dbReference>
<dbReference type="PANTHER" id="PTHR11475:SF134">
    <property type="entry name" value="LD42267P"/>
    <property type="match status" value="1"/>
</dbReference>
<dbReference type="AlphaFoldDB" id="A0AAW1DDH2"/>
<name>A0AAW1DDH2_9HEMI</name>
<dbReference type="SUPFAM" id="SSF57603">
    <property type="entry name" value="FnI-like domain"/>
    <property type="match status" value="1"/>
</dbReference>
<keyword evidence="1" id="KW-0575">Peroxidase</keyword>
<dbReference type="PRINTS" id="PR00457">
    <property type="entry name" value="ANPEROXIDASE"/>
</dbReference>
<dbReference type="Pfam" id="PF03098">
    <property type="entry name" value="An_peroxidase"/>
    <property type="match status" value="3"/>
</dbReference>
<keyword evidence="2" id="KW-0408">Iron</keyword>
<dbReference type="PROSITE" id="PS50292">
    <property type="entry name" value="PEROXIDASE_3"/>
    <property type="match status" value="2"/>
</dbReference>
<protein>
    <submittedName>
        <fullName evidence="4">Uncharacterized protein</fullName>
    </submittedName>
</protein>
<evidence type="ECO:0000313" key="5">
    <source>
        <dbReference type="Proteomes" id="UP001461498"/>
    </source>
</evidence>
<comment type="caution">
    <text evidence="4">The sequence shown here is derived from an EMBL/GenBank/DDBJ whole genome shotgun (WGS) entry which is preliminary data.</text>
</comment>
<keyword evidence="2" id="KW-0349">Heme</keyword>
<evidence type="ECO:0000256" key="3">
    <source>
        <dbReference type="SAM" id="MobiDB-lite"/>
    </source>
</evidence>
<dbReference type="InterPro" id="IPR037120">
    <property type="entry name" value="Haem_peroxidase_sf_animal"/>
</dbReference>
<dbReference type="GO" id="GO:0004601">
    <property type="term" value="F:peroxidase activity"/>
    <property type="evidence" value="ECO:0007669"/>
    <property type="project" value="UniProtKB-KW"/>
</dbReference>
<keyword evidence="1" id="KW-0560">Oxidoreductase</keyword>
<evidence type="ECO:0000256" key="1">
    <source>
        <dbReference type="ARBA" id="ARBA00022559"/>
    </source>
</evidence>
<dbReference type="SUPFAM" id="SSF48113">
    <property type="entry name" value="Heme-dependent peroxidases"/>
    <property type="match status" value="2"/>
</dbReference>
<dbReference type="GO" id="GO:0046872">
    <property type="term" value="F:metal ion binding"/>
    <property type="evidence" value="ECO:0007669"/>
    <property type="project" value="UniProtKB-KW"/>
</dbReference>
<evidence type="ECO:0000256" key="2">
    <source>
        <dbReference type="PIRSR" id="PIRSR619791-2"/>
    </source>
</evidence>
<feature type="region of interest" description="Disordered" evidence="3">
    <location>
        <begin position="1176"/>
        <end position="1203"/>
    </location>
</feature>
<dbReference type="GO" id="GO:0020037">
    <property type="term" value="F:heme binding"/>
    <property type="evidence" value="ECO:0007669"/>
    <property type="project" value="InterPro"/>
</dbReference>
<dbReference type="Proteomes" id="UP001461498">
    <property type="component" value="Unassembled WGS sequence"/>
</dbReference>